<dbReference type="GO" id="GO:0000122">
    <property type="term" value="P:negative regulation of transcription by RNA polymerase II"/>
    <property type="evidence" value="ECO:0007669"/>
    <property type="project" value="UniProtKB-ARBA"/>
</dbReference>
<dbReference type="InterPro" id="IPR036236">
    <property type="entry name" value="Znf_C2H2_sf"/>
</dbReference>
<dbReference type="AlphaFoldDB" id="A0AAD7D7W6"/>
<dbReference type="Proteomes" id="UP001221757">
    <property type="component" value="Unassembled WGS sequence"/>
</dbReference>
<accession>A0AAD7D7W6</accession>
<evidence type="ECO:0000259" key="10">
    <source>
        <dbReference type="PROSITE" id="PS50157"/>
    </source>
</evidence>
<evidence type="ECO:0000313" key="11">
    <source>
        <dbReference type="EMBL" id="KAJ7683240.1"/>
    </source>
</evidence>
<name>A0AAD7D7W6_MYCRO</name>
<dbReference type="SUPFAM" id="SSF57667">
    <property type="entry name" value="beta-beta-alpha zinc fingers"/>
    <property type="match status" value="1"/>
</dbReference>
<keyword evidence="6" id="KW-0238">DNA-binding</keyword>
<dbReference type="GO" id="GO:0000785">
    <property type="term" value="C:chromatin"/>
    <property type="evidence" value="ECO:0007669"/>
    <property type="project" value="TreeGrafter"/>
</dbReference>
<feature type="compositionally biased region" description="Basic and acidic residues" evidence="9">
    <location>
        <begin position="104"/>
        <end position="114"/>
    </location>
</feature>
<dbReference type="SMART" id="SM00355">
    <property type="entry name" value="ZnF_C2H2"/>
    <property type="match status" value="2"/>
</dbReference>
<feature type="region of interest" description="Disordered" evidence="9">
    <location>
        <begin position="1"/>
        <end position="144"/>
    </location>
</feature>
<keyword evidence="5" id="KW-0862">Zinc</keyword>
<dbReference type="PROSITE" id="PS50157">
    <property type="entry name" value="ZINC_FINGER_C2H2_2"/>
    <property type="match status" value="2"/>
</dbReference>
<feature type="compositionally biased region" description="Basic and acidic residues" evidence="9">
    <location>
        <begin position="47"/>
        <end position="56"/>
    </location>
</feature>
<dbReference type="GO" id="GO:0000981">
    <property type="term" value="F:DNA-binding transcription factor activity, RNA polymerase II-specific"/>
    <property type="evidence" value="ECO:0007669"/>
    <property type="project" value="TreeGrafter"/>
</dbReference>
<dbReference type="GO" id="GO:0005667">
    <property type="term" value="C:transcription regulator complex"/>
    <property type="evidence" value="ECO:0007669"/>
    <property type="project" value="TreeGrafter"/>
</dbReference>
<dbReference type="GO" id="GO:0008270">
    <property type="term" value="F:zinc ion binding"/>
    <property type="evidence" value="ECO:0007669"/>
    <property type="project" value="UniProtKB-KW"/>
</dbReference>
<comment type="subcellular location">
    <subcellularLocation>
        <location evidence="1">Nucleus</location>
    </subcellularLocation>
</comment>
<reference evidence="11" key="1">
    <citation type="submission" date="2023-03" db="EMBL/GenBank/DDBJ databases">
        <title>Massive genome expansion in bonnet fungi (Mycena s.s.) driven by repeated elements and novel gene families across ecological guilds.</title>
        <authorList>
            <consortium name="Lawrence Berkeley National Laboratory"/>
            <person name="Harder C.B."/>
            <person name="Miyauchi S."/>
            <person name="Viragh M."/>
            <person name="Kuo A."/>
            <person name="Thoen E."/>
            <person name="Andreopoulos B."/>
            <person name="Lu D."/>
            <person name="Skrede I."/>
            <person name="Drula E."/>
            <person name="Henrissat B."/>
            <person name="Morin E."/>
            <person name="Kohler A."/>
            <person name="Barry K."/>
            <person name="LaButti K."/>
            <person name="Morin E."/>
            <person name="Salamov A."/>
            <person name="Lipzen A."/>
            <person name="Mereny Z."/>
            <person name="Hegedus B."/>
            <person name="Baldrian P."/>
            <person name="Stursova M."/>
            <person name="Weitz H."/>
            <person name="Taylor A."/>
            <person name="Grigoriev I.V."/>
            <person name="Nagy L.G."/>
            <person name="Martin F."/>
            <person name="Kauserud H."/>
        </authorList>
    </citation>
    <scope>NUCLEOTIDE SEQUENCE</scope>
    <source>
        <strain evidence="11">CBHHK067</strain>
    </source>
</reference>
<dbReference type="InterPro" id="IPR013087">
    <property type="entry name" value="Znf_C2H2_type"/>
</dbReference>
<proteinExistence type="predicted"/>
<keyword evidence="3" id="KW-0677">Repeat</keyword>
<dbReference type="PROSITE" id="PS00028">
    <property type="entry name" value="ZINC_FINGER_C2H2_1"/>
    <property type="match status" value="2"/>
</dbReference>
<dbReference type="GO" id="GO:0031519">
    <property type="term" value="C:PcG protein complex"/>
    <property type="evidence" value="ECO:0007669"/>
    <property type="project" value="TreeGrafter"/>
</dbReference>
<evidence type="ECO:0000256" key="1">
    <source>
        <dbReference type="ARBA" id="ARBA00004123"/>
    </source>
</evidence>
<dbReference type="Gene3D" id="3.30.160.60">
    <property type="entry name" value="Classic Zinc Finger"/>
    <property type="match status" value="2"/>
</dbReference>
<dbReference type="GO" id="GO:0000978">
    <property type="term" value="F:RNA polymerase II cis-regulatory region sequence-specific DNA binding"/>
    <property type="evidence" value="ECO:0007669"/>
    <property type="project" value="TreeGrafter"/>
</dbReference>
<gene>
    <name evidence="11" type="ORF">B0H17DRAFT_1205296</name>
</gene>
<dbReference type="FunFam" id="3.30.160.60:FF:001465">
    <property type="entry name" value="Zinc finger protein 560"/>
    <property type="match status" value="1"/>
</dbReference>
<comment type="caution">
    <text evidence="11">The sequence shown here is derived from an EMBL/GenBank/DDBJ whole genome shotgun (WGS) entry which is preliminary data.</text>
</comment>
<evidence type="ECO:0000313" key="12">
    <source>
        <dbReference type="Proteomes" id="UP001221757"/>
    </source>
</evidence>
<evidence type="ECO:0000256" key="4">
    <source>
        <dbReference type="ARBA" id="ARBA00022771"/>
    </source>
</evidence>
<organism evidence="11 12">
    <name type="scientific">Mycena rosella</name>
    <name type="common">Pink bonnet</name>
    <name type="synonym">Agaricus rosellus</name>
    <dbReference type="NCBI Taxonomy" id="1033263"/>
    <lineage>
        <taxon>Eukaryota</taxon>
        <taxon>Fungi</taxon>
        <taxon>Dikarya</taxon>
        <taxon>Basidiomycota</taxon>
        <taxon>Agaricomycotina</taxon>
        <taxon>Agaricomycetes</taxon>
        <taxon>Agaricomycetidae</taxon>
        <taxon>Agaricales</taxon>
        <taxon>Marasmiineae</taxon>
        <taxon>Mycenaceae</taxon>
        <taxon>Mycena</taxon>
    </lineage>
</organism>
<keyword evidence="12" id="KW-1185">Reference proteome</keyword>
<evidence type="ECO:0000256" key="9">
    <source>
        <dbReference type="SAM" id="MobiDB-lite"/>
    </source>
</evidence>
<feature type="domain" description="C2H2-type" evidence="10">
    <location>
        <begin position="260"/>
        <end position="284"/>
    </location>
</feature>
<evidence type="ECO:0000256" key="5">
    <source>
        <dbReference type="ARBA" id="ARBA00022833"/>
    </source>
</evidence>
<keyword evidence="2" id="KW-0479">Metal-binding</keyword>
<dbReference type="EMBL" id="JARKIE010000110">
    <property type="protein sequence ID" value="KAJ7683240.1"/>
    <property type="molecule type" value="Genomic_DNA"/>
</dbReference>
<keyword evidence="4 8" id="KW-0863">Zinc-finger</keyword>
<dbReference type="PANTHER" id="PTHR14003:SF20">
    <property type="entry name" value="FINGER DOMAIN PROTEIN, PUTATIVE (AFU_ORTHOLOGUE AFUA_4G10380)-RELATED"/>
    <property type="match status" value="1"/>
</dbReference>
<feature type="domain" description="C2H2-type" evidence="10">
    <location>
        <begin position="232"/>
        <end position="259"/>
    </location>
</feature>
<sequence length="358" mass="39478">MSSSSDSGRGRRSHDRPMLPPIRDLFRELSSSRAPPESPALTLARLRLSDEEDRPRHAYASSSSHGPNSRPTSTRPPSRSHPDPATFVHPQQPRFNTMPAAVYDRPRSSTDPHAPRGPYPPPQYQNVPPRSMSYDPAGYPVDRNAYDPRYDSRGPRPPYNATMGHPPSQQIPPYYARVQPPSAVMPPAISTSIRASRGEDADRTPIALYQSSGMAGFAPPDVSMSIGGPTKYECSYCGKGFSRPSSLRIHLNSHTGEKPFVCPVDGCGRSFSVLSNMRRHARVHVTPLMSGDGGGERALSLASSSQTSPSIKWKHHRRDSSASASSSGSRRSRSVSSEDEEEDIYDHPEKRTRHHHRK</sequence>
<evidence type="ECO:0000256" key="2">
    <source>
        <dbReference type="ARBA" id="ARBA00022723"/>
    </source>
</evidence>
<evidence type="ECO:0000256" key="6">
    <source>
        <dbReference type="ARBA" id="ARBA00023125"/>
    </source>
</evidence>
<dbReference type="Pfam" id="PF00096">
    <property type="entry name" value="zf-C2H2"/>
    <property type="match status" value="2"/>
</dbReference>
<dbReference type="FunFam" id="3.30.160.60:FF:001102">
    <property type="entry name" value="Transcription factor IIIA"/>
    <property type="match status" value="1"/>
</dbReference>
<evidence type="ECO:0000256" key="7">
    <source>
        <dbReference type="ARBA" id="ARBA00023242"/>
    </source>
</evidence>
<keyword evidence="7" id="KW-0539">Nucleus</keyword>
<evidence type="ECO:0000256" key="8">
    <source>
        <dbReference type="PROSITE-ProRule" id="PRU00042"/>
    </source>
</evidence>
<dbReference type="PANTHER" id="PTHR14003">
    <property type="entry name" value="TRANSCRIPTIONAL REPRESSOR PROTEIN YY"/>
    <property type="match status" value="1"/>
</dbReference>
<feature type="region of interest" description="Disordered" evidence="9">
    <location>
        <begin position="286"/>
        <end position="358"/>
    </location>
</feature>
<evidence type="ECO:0000256" key="3">
    <source>
        <dbReference type="ARBA" id="ARBA00022737"/>
    </source>
</evidence>
<protein>
    <recommendedName>
        <fullName evidence="10">C2H2-type domain-containing protein</fullName>
    </recommendedName>
</protein>